<evidence type="ECO:0000313" key="2">
    <source>
        <dbReference type="EMBL" id="RHK48894.1"/>
    </source>
</evidence>
<evidence type="ECO:0000313" key="3">
    <source>
        <dbReference type="Proteomes" id="UP000286598"/>
    </source>
</evidence>
<reference evidence="2 3" key="1">
    <citation type="submission" date="2018-08" db="EMBL/GenBank/DDBJ databases">
        <title>A genome reference for cultivated species of the human gut microbiota.</title>
        <authorList>
            <person name="Zou Y."/>
            <person name="Xue W."/>
            <person name="Luo G."/>
        </authorList>
    </citation>
    <scope>NUCLEOTIDE SEQUENCE [LARGE SCALE GENOMIC DNA]</scope>
    <source>
        <strain evidence="2 3">AF42-9</strain>
    </source>
</reference>
<dbReference type="OrthoDB" id="1081399at2"/>
<name>A0A3R6MJ99_9BACT</name>
<gene>
    <name evidence="2" type="ORF">DW060_09800</name>
</gene>
<organism evidence="2 3">
    <name type="scientific">Leyella stercorea</name>
    <dbReference type="NCBI Taxonomy" id="363265"/>
    <lineage>
        <taxon>Bacteria</taxon>
        <taxon>Pseudomonadati</taxon>
        <taxon>Bacteroidota</taxon>
        <taxon>Bacteroidia</taxon>
        <taxon>Bacteroidales</taxon>
        <taxon>Prevotellaceae</taxon>
        <taxon>Leyella</taxon>
    </lineage>
</organism>
<dbReference type="EMBL" id="QRNO01000053">
    <property type="protein sequence ID" value="RHK48894.1"/>
    <property type="molecule type" value="Genomic_DNA"/>
</dbReference>
<dbReference type="Proteomes" id="UP000286598">
    <property type="component" value="Unassembled WGS sequence"/>
</dbReference>
<keyword evidence="3" id="KW-1185">Reference proteome</keyword>
<evidence type="ECO:0000256" key="1">
    <source>
        <dbReference type="SAM" id="SignalP"/>
    </source>
</evidence>
<proteinExistence type="predicted"/>
<dbReference type="AlphaFoldDB" id="A0A3R6MJ99"/>
<dbReference type="InterPro" id="IPR026444">
    <property type="entry name" value="Secre_tail"/>
</dbReference>
<protein>
    <submittedName>
        <fullName evidence="2">T9SS C-terminal target domain-containing protein</fullName>
    </submittedName>
</protein>
<feature type="signal peptide" evidence="1">
    <location>
        <begin position="1"/>
        <end position="22"/>
    </location>
</feature>
<keyword evidence="1" id="KW-0732">Signal</keyword>
<comment type="caution">
    <text evidence="2">The sequence shown here is derived from an EMBL/GenBank/DDBJ whole genome shotgun (WGS) entry which is preliminary data.</text>
</comment>
<feature type="chain" id="PRO_5018692754" evidence="1">
    <location>
        <begin position="23"/>
        <end position="159"/>
    </location>
</feature>
<accession>A0A3R6MJ99</accession>
<dbReference type="NCBIfam" id="TIGR04183">
    <property type="entry name" value="Por_Secre_tail"/>
    <property type="match status" value="1"/>
</dbReference>
<sequence>MKRKTILTSAILALLAVGQGHADNSFVVKDSNTGKKQLEGKLSTVSRICFKNGKMEVRFADKTTRELAFTNSTVLYFEGEPTSVTQVVGGAEGLQVMYQGGFVSATGLTSPVHAAIYNISGQRAMSLKAWDGTPVSTDALSSGVYILKVNNKSIKFVKK</sequence>